<gene>
    <name evidence="2" type="ORF">COW81_02000</name>
</gene>
<dbReference type="Pfam" id="PF03102">
    <property type="entry name" value="NeuB"/>
    <property type="match status" value="1"/>
</dbReference>
<dbReference type="AlphaFoldDB" id="A0A2H0DY55"/>
<evidence type="ECO:0000259" key="1">
    <source>
        <dbReference type="Pfam" id="PF03102"/>
    </source>
</evidence>
<dbReference type="PANTHER" id="PTHR42966">
    <property type="entry name" value="N-ACETYLNEURAMINATE SYNTHASE"/>
    <property type="match status" value="1"/>
</dbReference>
<evidence type="ECO:0000313" key="2">
    <source>
        <dbReference type="EMBL" id="PIP87106.1"/>
    </source>
</evidence>
<organism evidence="2 3">
    <name type="scientific">Candidatus Campbellbacteria bacterium CG22_combo_CG10-13_8_21_14_all_36_13</name>
    <dbReference type="NCBI Taxonomy" id="1974529"/>
    <lineage>
        <taxon>Bacteria</taxon>
        <taxon>Candidatus Campbelliibacteriota</taxon>
    </lineage>
</organism>
<dbReference type="GO" id="GO:0047444">
    <property type="term" value="F:N-acylneuraminate-9-phosphate synthase activity"/>
    <property type="evidence" value="ECO:0007669"/>
    <property type="project" value="TreeGrafter"/>
</dbReference>
<dbReference type="SUPFAM" id="SSF51569">
    <property type="entry name" value="Aldolase"/>
    <property type="match status" value="1"/>
</dbReference>
<proteinExistence type="predicted"/>
<dbReference type="GO" id="GO:0016051">
    <property type="term" value="P:carbohydrate biosynthetic process"/>
    <property type="evidence" value="ECO:0007669"/>
    <property type="project" value="InterPro"/>
</dbReference>
<dbReference type="PANTHER" id="PTHR42966:SF3">
    <property type="entry name" value="BLR5971 PROTEIN"/>
    <property type="match status" value="1"/>
</dbReference>
<dbReference type="InterPro" id="IPR051690">
    <property type="entry name" value="PseI-like"/>
</dbReference>
<reference evidence="2 3" key="1">
    <citation type="submission" date="2017-09" db="EMBL/GenBank/DDBJ databases">
        <title>Depth-based differentiation of microbial function through sediment-hosted aquifers and enrichment of novel symbionts in the deep terrestrial subsurface.</title>
        <authorList>
            <person name="Probst A.J."/>
            <person name="Ladd B."/>
            <person name="Jarett J.K."/>
            <person name="Geller-Mcgrath D.E."/>
            <person name="Sieber C.M."/>
            <person name="Emerson J.B."/>
            <person name="Anantharaman K."/>
            <person name="Thomas B.C."/>
            <person name="Malmstrom R."/>
            <person name="Stieglmeier M."/>
            <person name="Klingl A."/>
            <person name="Woyke T."/>
            <person name="Ryan C.M."/>
            <person name="Banfield J.F."/>
        </authorList>
    </citation>
    <scope>NUCLEOTIDE SEQUENCE [LARGE SCALE GENOMIC DNA]</scope>
    <source>
        <strain evidence="2">CG22_combo_CG10-13_8_21_14_all_36_13</strain>
    </source>
</reference>
<accession>A0A2H0DY55</accession>
<evidence type="ECO:0000313" key="3">
    <source>
        <dbReference type="Proteomes" id="UP000231143"/>
    </source>
</evidence>
<dbReference type="Proteomes" id="UP000231143">
    <property type="component" value="Unassembled WGS sequence"/>
</dbReference>
<protein>
    <submittedName>
        <fullName evidence="2">N-acetylneuraminate synthase</fullName>
    </submittedName>
</protein>
<dbReference type="EMBL" id="PCTT01000025">
    <property type="protein sequence ID" value="PIP87106.1"/>
    <property type="molecule type" value="Genomic_DNA"/>
</dbReference>
<comment type="caution">
    <text evidence="2">The sequence shown here is derived from an EMBL/GenBank/DDBJ whole genome shotgun (WGS) entry which is preliminary data.</text>
</comment>
<dbReference type="Gene3D" id="3.20.20.70">
    <property type="entry name" value="Aldolase class I"/>
    <property type="match status" value="1"/>
</dbReference>
<name>A0A2H0DY55_9BACT</name>
<dbReference type="InterPro" id="IPR013785">
    <property type="entry name" value="Aldolase_TIM"/>
</dbReference>
<sequence length="290" mass="32591">MSNVAVGDRVVGDNSPCFVVAEIGINHNGDINIAKQLIQMAHEAGCDAVKFQKRTVELCYTPEELAVPRESPWGKTNGDQKRGLEFGLDEYIEIDHYCRELGIMWFASPWDKPSVDFLERFNPPCYKVASARVRGEDEFLHYLRQTGRPIVVSTGACEEEHILHVVDVLGRKNLIITHCVLQYPCESVDLNLRVITTLKDLFPDVPIGYSGHEKGVATSVMAVVLGAVLVERHITLDRTMYGSDQPASLERGGVEQLVRDIRVWERARGDGVNLILPAEEANWQKLRRKL</sequence>
<feature type="domain" description="PseI/NeuA/B-like" evidence="1">
    <location>
        <begin position="37"/>
        <end position="272"/>
    </location>
</feature>
<dbReference type="InterPro" id="IPR013132">
    <property type="entry name" value="PseI/NeuA/B-like_N"/>
</dbReference>